<gene>
    <name evidence="9" type="ORF">ASU35_13295</name>
</gene>
<comment type="similarity">
    <text evidence="2">Belongs to the peptide transporter carbon starvation (CstA) (TC 2.A.114) family.</text>
</comment>
<feature type="transmembrane region" description="Helical" evidence="7">
    <location>
        <begin position="360"/>
        <end position="379"/>
    </location>
</feature>
<evidence type="ECO:0000256" key="7">
    <source>
        <dbReference type="SAM" id="Phobius"/>
    </source>
</evidence>
<keyword evidence="10" id="KW-1185">Reference proteome</keyword>
<organism evidence="9 10">
    <name type="scientific">Acetivibrio ethanolgignens</name>
    <dbReference type="NCBI Taxonomy" id="290052"/>
    <lineage>
        <taxon>Bacteria</taxon>
        <taxon>Bacillati</taxon>
        <taxon>Bacillota</taxon>
        <taxon>Clostridia</taxon>
        <taxon>Eubacteriales</taxon>
        <taxon>Oscillospiraceae</taxon>
        <taxon>Acetivibrio</taxon>
    </lineage>
</organism>
<keyword evidence="6 7" id="KW-0472">Membrane</keyword>
<comment type="subcellular location">
    <subcellularLocation>
        <location evidence="1">Cell membrane</location>
        <topology evidence="1">Multi-pass membrane protein</topology>
    </subcellularLocation>
</comment>
<feature type="transmembrane region" description="Helical" evidence="7">
    <location>
        <begin position="307"/>
        <end position="330"/>
    </location>
</feature>
<comment type="caution">
    <text evidence="9">The sequence shown here is derived from an EMBL/GenBank/DDBJ whole genome shotgun (WGS) entry which is preliminary data.</text>
</comment>
<feature type="transmembrane region" description="Helical" evidence="7">
    <location>
        <begin position="80"/>
        <end position="99"/>
    </location>
</feature>
<name>A0A0V8QCM3_9FIRM</name>
<keyword evidence="4 7" id="KW-0812">Transmembrane</keyword>
<evidence type="ECO:0000256" key="2">
    <source>
        <dbReference type="ARBA" id="ARBA00007755"/>
    </source>
</evidence>
<dbReference type="GO" id="GO:0005886">
    <property type="term" value="C:plasma membrane"/>
    <property type="evidence" value="ECO:0007669"/>
    <property type="project" value="UniProtKB-SubCell"/>
</dbReference>
<feature type="domain" description="CstA N-terminal" evidence="8">
    <location>
        <begin position="298"/>
        <end position="423"/>
    </location>
</feature>
<feature type="transmembrane region" description="Helical" evidence="7">
    <location>
        <begin position="385"/>
        <end position="403"/>
    </location>
</feature>
<evidence type="ECO:0000256" key="4">
    <source>
        <dbReference type="ARBA" id="ARBA00022692"/>
    </source>
</evidence>
<feature type="transmembrane region" description="Helical" evidence="7">
    <location>
        <begin position="264"/>
        <end position="287"/>
    </location>
</feature>
<evidence type="ECO:0000256" key="5">
    <source>
        <dbReference type="ARBA" id="ARBA00022989"/>
    </source>
</evidence>
<dbReference type="EMBL" id="LNAM01000177">
    <property type="protein sequence ID" value="KSV58279.1"/>
    <property type="molecule type" value="Genomic_DNA"/>
</dbReference>
<dbReference type="AlphaFoldDB" id="A0A0V8QCM3"/>
<dbReference type="PANTHER" id="PTHR30252">
    <property type="entry name" value="INNER MEMBRANE PEPTIDE TRANSPORTER"/>
    <property type="match status" value="1"/>
</dbReference>
<evidence type="ECO:0000313" key="9">
    <source>
        <dbReference type="EMBL" id="KSV58279.1"/>
    </source>
</evidence>
<evidence type="ECO:0000313" key="10">
    <source>
        <dbReference type="Proteomes" id="UP000054874"/>
    </source>
</evidence>
<accession>A0A0V8QCM3</accession>
<feature type="domain" description="CstA N-terminal" evidence="8">
    <location>
        <begin position="3"/>
        <end position="144"/>
    </location>
</feature>
<keyword evidence="3" id="KW-1003">Cell membrane</keyword>
<dbReference type="STRING" id="290052.ASU35_13295"/>
<dbReference type="InterPro" id="IPR003706">
    <property type="entry name" value="CstA_N"/>
</dbReference>
<evidence type="ECO:0000256" key="3">
    <source>
        <dbReference type="ARBA" id="ARBA00022475"/>
    </source>
</evidence>
<feature type="transmembrane region" description="Helical" evidence="7">
    <location>
        <begin position="126"/>
        <end position="147"/>
    </location>
</feature>
<evidence type="ECO:0000259" key="8">
    <source>
        <dbReference type="Pfam" id="PF02554"/>
    </source>
</evidence>
<proteinExistence type="inferred from homology"/>
<reference evidence="9 10" key="1">
    <citation type="submission" date="2015-11" db="EMBL/GenBank/DDBJ databases">
        <title>Butyribacter intestini gen. nov., sp. nov., a butyric acid-producing bacterium of the family Lachnospiraceae isolated from the human faeces.</title>
        <authorList>
            <person name="Zou Y."/>
            <person name="Xue W."/>
            <person name="Luo G."/>
            <person name="Lv M."/>
        </authorList>
    </citation>
    <scope>NUCLEOTIDE SEQUENCE [LARGE SCALE GENOMIC DNA]</scope>
    <source>
        <strain evidence="9 10">ACET-33324</strain>
    </source>
</reference>
<dbReference type="Pfam" id="PF02554">
    <property type="entry name" value="CstA"/>
    <property type="match status" value="3"/>
</dbReference>
<feature type="transmembrane region" description="Helical" evidence="7">
    <location>
        <begin position="410"/>
        <end position="429"/>
    </location>
</feature>
<dbReference type="InterPro" id="IPR051605">
    <property type="entry name" value="CstA"/>
</dbReference>
<evidence type="ECO:0000256" key="6">
    <source>
        <dbReference type="ARBA" id="ARBA00023136"/>
    </source>
</evidence>
<protein>
    <submittedName>
        <fullName evidence="9">Carbon starvation protein CstA</fullName>
    </submittedName>
</protein>
<keyword evidence="5 7" id="KW-1133">Transmembrane helix</keyword>
<feature type="domain" description="CstA N-terminal" evidence="8">
    <location>
        <begin position="157"/>
        <end position="284"/>
    </location>
</feature>
<dbReference type="Proteomes" id="UP000054874">
    <property type="component" value="Unassembled WGS sequence"/>
</dbReference>
<dbReference type="OrthoDB" id="9761224at2"/>
<feature type="transmembrane region" description="Helical" evidence="7">
    <location>
        <begin position="227"/>
        <end position="243"/>
    </location>
</feature>
<dbReference type="GO" id="GO:0009267">
    <property type="term" value="P:cellular response to starvation"/>
    <property type="evidence" value="ECO:0007669"/>
    <property type="project" value="InterPro"/>
</dbReference>
<dbReference type="PANTHER" id="PTHR30252:SF4">
    <property type="entry name" value="CARBON STARVATION"/>
    <property type="match status" value="1"/>
</dbReference>
<feature type="transmembrane region" description="Helical" evidence="7">
    <location>
        <begin position="449"/>
        <end position="467"/>
    </location>
</feature>
<feature type="transmembrane region" description="Helical" evidence="7">
    <location>
        <begin position="159"/>
        <end position="177"/>
    </location>
</feature>
<evidence type="ECO:0000256" key="1">
    <source>
        <dbReference type="ARBA" id="ARBA00004651"/>
    </source>
</evidence>
<feature type="transmembrane region" description="Helical" evidence="7">
    <location>
        <begin position="184"/>
        <end position="207"/>
    </location>
</feature>
<dbReference type="RefSeq" id="WP_058353470.1">
    <property type="nucleotide sequence ID" value="NZ_CABMMD010000177.1"/>
</dbReference>
<sequence length="474" mass="51367">MITFIACVIILFLGYVIYGVIVDKIFGSSESREVPAMKYADGIDFVELPTWKAFLIQFLNIAGTGPIFGAVAGAMWGADAFLWITFGSVFGGAVHDFLVGMMSLRSKGASVSELVGENLGALAKKVMILFSVILLLLVGVVFVSSPADLLANLTGQNRWVFVALILGYYIVATVLPIDKVIGKIYPIFGVSLFIMAAGIIIGMITQGYFMQIPEFAFSNPHVEGKSIFPYLFISIACGAISGFHATQSPMMARCVRNEKDGRKVFYGAMIAEGVIALIWAAAAMTFFGGLEGLALEGGKAAVIVNKISSGLMGPVGMILAILGVVVCPITSGDTAFRSIRLTLADALRLEQKSKLNRFKLIIPVFAVAVMLLFIDFNIIWRYFSWANQTLAAMALWTAAVYLKKQGKFHWVAYLPAMFMTVVVTCYILVAKEGFYGLITQYMPLKSAEGIGIVVGIALALGFSMLYFRKEKGTD</sequence>